<evidence type="ECO:0000313" key="2">
    <source>
        <dbReference type="EMBL" id="TKC86935.1"/>
    </source>
</evidence>
<keyword evidence="1" id="KW-0175">Coiled coil</keyword>
<feature type="coiled-coil region" evidence="1">
    <location>
        <begin position="83"/>
        <end position="117"/>
    </location>
</feature>
<dbReference type="EMBL" id="SWJE01000010">
    <property type="protein sequence ID" value="TKC86935.1"/>
    <property type="molecule type" value="Genomic_DNA"/>
</dbReference>
<dbReference type="InterPro" id="IPR013392">
    <property type="entry name" value="T3SS_HrpB7"/>
</dbReference>
<reference evidence="2 3" key="1">
    <citation type="submission" date="2019-04" db="EMBL/GenBank/DDBJ databases">
        <title>Trinickia sp. 7GSK02, isolated from subtropical forest soil.</title>
        <authorList>
            <person name="Gao Z.-H."/>
            <person name="Qiu L.-H."/>
        </authorList>
    </citation>
    <scope>NUCLEOTIDE SEQUENCE [LARGE SCALE GENOMIC DNA]</scope>
    <source>
        <strain evidence="2 3">7GSK02</strain>
    </source>
</reference>
<gene>
    <name evidence="2" type="ORF">FAZ69_20140</name>
</gene>
<name>A0A4U1I1E6_9BURK</name>
<dbReference type="AlphaFoldDB" id="A0A4U1I1E6"/>
<dbReference type="Pfam" id="PF09486">
    <property type="entry name" value="HrpB7"/>
    <property type="match status" value="1"/>
</dbReference>
<dbReference type="RefSeq" id="WP_136896828.1">
    <property type="nucleotide sequence ID" value="NZ_SWJE01000010.1"/>
</dbReference>
<evidence type="ECO:0000313" key="3">
    <source>
        <dbReference type="Proteomes" id="UP000305539"/>
    </source>
</evidence>
<proteinExistence type="predicted"/>
<accession>A0A4U1I1E6</accession>
<dbReference type="Proteomes" id="UP000305539">
    <property type="component" value="Unassembled WGS sequence"/>
</dbReference>
<comment type="caution">
    <text evidence="2">The sequence shown here is derived from an EMBL/GenBank/DDBJ whole genome shotgun (WGS) entry which is preliminary data.</text>
</comment>
<organism evidence="2 3">
    <name type="scientific">Trinickia terrae</name>
    <dbReference type="NCBI Taxonomy" id="2571161"/>
    <lineage>
        <taxon>Bacteria</taxon>
        <taxon>Pseudomonadati</taxon>
        <taxon>Pseudomonadota</taxon>
        <taxon>Betaproteobacteria</taxon>
        <taxon>Burkholderiales</taxon>
        <taxon>Burkholderiaceae</taxon>
        <taxon>Trinickia</taxon>
    </lineage>
</organism>
<keyword evidence="3" id="KW-1185">Reference proteome</keyword>
<sequence length="161" mass="18092">MKDRRVVAFERVLSRRRQLDRKLNSALAGLRGESQALAGALDERLGAVEAQAAELANQDGKIEAMFGGTRFRADELLKLRDFRSHAAEQHAALEAQAAQAQNALDRKEAEIGEARARILRNRARIDIYDKRRDQLVKAIELAIEDAQDEEASESRRPRAAY</sequence>
<protein>
    <submittedName>
        <fullName evidence="2">Type III secretion system protein</fullName>
    </submittedName>
</protein>
<evidence type="ECO:0000256" key="1">
    <source>
        <dbReference type="SAM" id="Coils"/>
    </source>
</evidence>
<dbReference type="OrthoDB" id="9103877at2"/>